<dbReference type="RefSeq" id="WP_070963599.1">
    <property type="nucleotide sequence ID" value="NZ_CP017603.1"/>
</dbReference>
<sequence length="169" mass="19766">MFETLVAYVMDHCDTIKGKKAFQKIFYFLTEQDIPTGLSYSLYHYGPYSSDLDYKTELVEQSGAISINKVGQRYNLTKGDKVDFLLKNDLIAPYKDKIDYILDILPLDNPLQLELLSTTHYAAMVQKEIYNNVNPDSVIQEVKNIKKTKFKEKEIYEAYNYLKQHRLLE</sequence>
<protein>
    <recommendedName>
        <fullName evidence="5">Antitoxin SocA-like Panacea domain-containing protein</fullName>
    </recommendedName>
</protein>
<name>A0AAC9WHK8_9CLOT</name>
<keyword evidence="3" id="KW-1185">Reference proteome</keyword>
<evidence type="ECO:0008006" key="5">
    <source>
        <dbReference type="Google" id="ProtNLM"/>
    </source>
</evidence>
<gene>
    <name evidence="1" type="ORF">BJL90_01285</name>
    <name evidence="2" type="ORF">CLFO_34890</name>
</gene>
<dbReference type="EMBL" id="CP020559">
    <property type="protein sequence ID" value="ARE89083.1"/>
    <property type="molecule type" value="Genomic_DNA"/>
</dbReference>
<accession>A0AAC9WHK8</accession>
<dbReference type="Proteomes" id="UP000177894">
    <property type="component" value="Chromosome"/>
</dbReference>
<reference evidence="2 4" key="2">
    <citation type="submission" date="2017-03" db="EMBL/GenBank/DDBJ databases">
        <title>Complete sequence of Clostridium formicaceticum DSM 92.</title>
        <authorList>
            <person name="Poehlein A."/>
            <person name="Karl M."/>
            <person name="Bengelsdorf F.R."/>
            <person name="Duerre P."/>
            <person name="Daniel R."/>
        </authorList>
    </citation>
    <scope>NUCLEOTIDE SEQUENCE [LARGE SCALE GENOMIC DNA]</scope>
    <source>
        <strain evidence="2 4">DSM 92</strain>
    </source>
</reference>
<proteinExistence type="predicted"/>
<evidence type="ECO:0000313" key="3">
    <source>
        <dbReference type="Proteomes" id="UP000177894"/>
    </source>
</evidence>
<evidence type="ECO:0000313" key="4">
    <source>
        <dbReference type="Proteomes" id="UP000192478"/>
    </source>
</evidence>
<dbReference type="AlphaFoldDB" id="A0AAC9WHK8"/>
<evidence type="ECO:0000313" key="1">
    <source>
        <dbReference type="EMBL" id="AOY74705.1"/>
    </source>
</evidence>
<organism evidence="2 4">
    <name type="scientific">Clostridium formicaceticum</name>
    <dbReference type="NCBI Taxonomy" id="1497"/>
    <lineage>
        <taxon>Bacteria</taxon>
        <taxon>Bacillati</taxon>
        <taxon>Bacillota</taxon>
        <taxon>Clostridia</taxon>
        <taxon>Eubacteriales</taxon>
        <taxon>Clostridiaceae</taxon>
        <taxon>Clostridium</taxon>
    </lineage>
</organism>
<dbReference type="KEGG" id="cfm:BJL90_01285"/>
<evidence type="ECO:0000313" key="2">
    <source>
        <dbReference type="EMBL" id="ARE89083.1"/>
    </source>
</evidence>
<dbReference type="EMBL" id="CP017603">
    <property type="protein sequence ID" value="AOY74705.1"/>
    <property type="molecule type" value="Genomic_DNA"/>
</dbReference>
<reference evidence="1 3" key="1">
    <citation type="submission" date="2016-10" db="EMBL/GenBank/DDBJ databases">
        <title>Complete Genome Sequence of Acetogen Clostridium formicoaceticum ATCC 27076.</title>
        <authorList>
            <person name="Bao T."/>
            <person name="Cheng C."/>
            <person name="Zhao J."/>
            <person name="Yang S.-T."/>
            <person name="Wang J."/>
            <person name="Wang M."/>
        </authorList>
    </citation>
    <scope>NUCLEOTIDE SEQUENCE [LARGE SCALE GENOMIC DNA]</scope>
    <source>
        <strain evidence="1 3">ATCC 27076</strain>
    </source>
</reference>
<dbReference type="Proteomes" id="UP000192478">
    <property type="component" value="Chromosome"/>
</dbReference>